<evidence type="ECO:0000313" key="1">
    <source>
        <dbReference type="EMBL" id="KRO62284.1"/>
    </source>
</evidence>
<proteinExistence type="predicted"/>
<dbReference type="InterPro" id="IPR027417">
    <property type="entry name" value="P-loop_NTPase"/>
</dbReference>
<dbReference type="AlphaFoldDB" id="A0A0R2RI42"/>
<dbReference type="GO" id="GO:0006261">
    <property type="term" value="P:DNA-templated DNA replication"/>
    <property type="evidence" value="ECO:0007669"/>
    <property type="project" value="TreeGrafter"/>
</dbReference>
<dbReference type="PANTHER" id="PTHR11669:SF8">
    <property type="entry name" value="DNA POLYMERASE III SUBUNIT DELTA"/>
    <property type="match status" value="1"/>
</dbReference>
<dbReference type="Pfam" id="PF13177">
    <property type="entry name" value="DNA_pol3_delta2"/>
    <property type="match status" value="1"/>
</dbReference>
<organism evidence="1 2">
    <name type="scientific">Verrucomicrobia subdivision 6 bacterium BACL9 MAG-120507-bin52</name>
    <dbReference type="NCBI Taxonomy" id="1655590"/>
    <lineage>
        <taxon>Bacteria</taxon>
        <taxon>Pseudomonadati</taxon>
        <taxon>Verrucomicrobiota</taxon>
        <taxon>Verrucomicrobiia</taxon>
        <taxon>Verrucomicrobiales</taxon>
        <taxon>Verrucomicrobia subdivision 6</taxon>
    </lineage>
</organism>
<comment type="caution">
    <text evidence="1">The sequence shown here is derived from an EMBL/GenBank/DDBJ whole genome shotgun (WGS) entry which is preliminary data.</text>
</comment>
<dbReference type="PANTHER" id="PTHR11669">
    <property type="entry name" value="REPLICATION FACTOR C / DNA POLYMERASE III GAMMA-TAU SUBUNIT"/>
    <property type="match status" value="1"/>
</dbReference>
<dbReference type="EMBL" id="LIBO01000102">
    <property type="protein sequence ID" value="KRO62284.1"/>
    <property type="molecule type" value="Genomic_DNA"/>
</dbReference>
<dbReference type="InterPro" id="IPR050238">
    <property type="entry name" value="DNA_Rep/Repair_Clamp_Loader"/>
</dbReference>
<gene>
    <name evidence="1" type="ORF">ABR82_01930</name>
</gene>
<dbReference type="Proteomes" id="UP000051269">
    <property type="component" value="Unassembled WGS sequence"/>
</dbReference>
<dbReference type="SUPFAM" id="SSF52540">
    <property type="entry name" value="P-loop containing nucleoside triphosphate hydrolases"/>
    <property type="match status" value="1"/>
</dbReference>
<protein>
    <recommendedName>
        <fullName evidence="3">DNA polymerase III subunit delta</fullName>
    </recommendedName>
</protein>
<dbReference type="Gene3D" id="3.40.50.300">
    <property type="entry name" value="P-loop containing nucleotide triphosphate hydrolases"/>
    <property type="match status" value="1"/>
</dbReference>
<reference evidence="1 2" key="1">
    <citation type="submission" date="2015-10" db="EMBL/GenBank/DDBJ databases">
        <title>Metagenome-Assembled Genomes uncover a global brackish microbiome.</title>
        <authorList>
            <person name="Hugerth L.W."/>
            <person name="Larsson J."/>
            <person name="Alneberg J."/>
            <person name="Lindh M.V."/>
            <person name="Legrand C."/>
            <person name="Pinhassi J."/>
            <person name="Andersson A.F."/>
        </authorList>
    </citation>
    <scope>NUCLEOTIDE SEQUENCE [LARGE SCALE GENOMIC DNA]</scope>
    <source>
        <strain evidence="1">BACL18 MAG-120507-bin52</strain>
    </source>
</reference>
<evidence type="ECO:0008006" key="3">
    <source>
        <dbReference type="Google" id="ProtNLM"/>
    </source>
</evidence>
<sequence>MPFPPSRVEELFQVAAKEGRLAHAHLLTGAPPSELESLGRGLAANLLDAELEGHPDFFVLRPESKSRRVSIAQVRQLEHSLSRKPHRAPIKVALILEAERMCLPPAEAANAFLKTLEEPPDHSLLILTSDRPEQLLPTVRSRCLTFPILPEEKSSPIEGIDEFTRHWAQSDEPNALGAYRRATLLQSFLLSTRARLEAQIEPAKEEQGDEGESAHSAYLAGQLVRVREDIIAHLIRSTWARAESTLRPEIIREVDALEKLRLALSRNIDTNLAIEVACLRTAGLTS</sequence>
<evidence type="ECO:0000313" key="2">
    <source>
        <dbReference type="Proteomes" id="UP000051269"/>
    </source>
</evidence>
<name>A0A0R2RI42_9BACT</name>
<accession>A0A0R2RI42</accession>